<dbReference type="Pfam" id="PF13490">
    <property type="entry name" value="zf-HC2"/>
    <property type="match status" value="1"/>
</dbReference>
<dbReference type="InterPro" id="IPR027383">
    <property type="entry name" value="Znf_put"/>
</dbReference>
<dbReference type="EMBL" id="QBKR01000021">
    <property type="protein sequence ID" value="PTX55193.1"/>
    <property type="molecule type" value="Genomic_DNA"/>
</dbReference>
<dbReference type="InterPro" id="IPR041916">
    <property type="entry name" value="Anti_sigma_zinc_sf"/>
</dbReference>
<name>A0A2T6BGK0_9BACL</name>
<sequence>MSSCKDMDRLIQLYVDQEIDEADHRRLKEHVAECDDCRSHLQEMIALVHSLEEIRKHAERPSKPVTMANYAIKWAAVYTAIAFLVAFVPGILQHRNTQVNEMASSTAPAAATHQKMMVLATQAEKLHIPENDYVNIISPSRLTGELEGETALVYPSAMPFFLEKSAWFQEIKRFVFVRVPDDKTLATILTASGLSPDQSHLKKLSFPMSVILTKGKKTRFETFSFPENEKKISHWYDQIATTPAIQ</sequence>
<feature type="transmembrane region" description="Helical" evidence="3">
    <location>
        <begin position="70"/>
        <end position="92"/>
    </location>
</feature>
<evidence type="ECO:0000313" key="6">
    <source>
        <dbReference type="Proteomes" id="UP000244240"/>
    </source>
</evidence>
<evidence type="ECO:0000313" key="5">
    <source>
        <dbReference type="EMBL" id="PTX55193.1"/>
    </source>
</evidence>
<keyword evidence="3" id="KW-0472">Membrane</keyword>
<feature type="domain" description="Putative zinc-finger" evidence="4">
    <location>
        <begin position="4"/>
        <end position="38"/>
    </location>
</feature>
<comment type="similarity">
    <text evidence="1">Belongs to the zinc-associated anti-sigma factor (ZAS) superfamily. Anti-sigma-W factor family.</text>
</comment>
<dbReference type="Proteomes" id="UP000244240">
    <property type="component" value="Unassembled WGS sequence"/>
</dbReference>
<evidence type="ECO:0000256" key="2">
    <source>
        <dbReference type="ARBA" id="ARBA00024438"/>
    </source>
</evidence>
<dbReference type="AlphaFoldDB" id="A0A2T6BGK0"/>
<accession>A0A2T6BGK0</accession>
<reference evidence="5 6" key="1">
    <citation type="submission" date="2018-04" db="EMBL/GenBank/DDBJ databases">
        <title>Genomic Encyclopedia of Archaeal and Bacterial Type Strains, Phase II (KMG-II): from individual species to whole genera.</title>
        <authorList>
            <person name="Goeker M."/>
        </authorList>
    </citation>
    <scope>NUCLEOTIDE SEQUENCE [LARGE SCALE GENOMIC DNA]</scope>
    <source>
        <strain evidence="5 6">DSM 45787</strain>
    </source>
</reference>
<keyword evidence="3" id="KW-0812">Transmembrane</keyword>
<evidence type="ECO:0000259" key="4">
    <source>
        <dbReference type="Pfam" id="PF13490"/>
    </source>
</evidence>
<gene>
    <name evidence="5" type="ORF">C8P63_12173</name>
</gene>
<evidence type="ECO:0000256" key="1">
    <source>
        <dbReference type="ARBA" id="ARBA00024353"/>
    </source>
</evidence>
<comment type="caution">
    <text evidence="5">The sequence shown here is derived from an EMBL/GenBank/DDBJ whole genome shotgun (WGS) entry which is preliminary data.</text>
</comment>
<organism evidence="5 6">
    <name type="scientific">Melghirimyces profundicolus</name>
    <dbReference type="NCBI Taxonomy" id="1242148"/>
    <lineage>
        <taxon>Bacteria</taxon>
        <taxon>Bacillati</taxon>
        <taxon>Bacillota</taxon>
        <taxon>Bacilli</taxon>
        <taxon>Bacillales</taxon>
        <taxon>Thermoactinomycetaceae</taxon>
        <taxon>Melghirimyces</taxon>
    </lineage>
</organism>
<dbReference type="Gene3D" id="1.10.10.1320">
    <property type="entry name" value="Anti-sigma factor, zinc-finger domain"/>
    <property type="match status" value="1"/>
</dbReference>
<evidence type="ECO:0000256" key="3">
    <source>
        <dbReference type="SAM" id="Phobius"/>
    </source>
</evidence>
<keyword evidence="6" id="KW-1185">Reference proteome</keyword>
<keyword evidence="3" id="KW-1133">Transmembrane helix</keyword>
<proteinExistence type="inferred from homology"/>
<dbReference type="OrthoDB" id="9782842at2"/>
<protein>
    <recommendedName>
        <fullName evidence="2">Anti-sigma-W factor RsiW</fullName>
    </recommendedName>
</protein>
<dbReference type="RefSeq" id="WP_108025298.1">
    <property type="nucleotide sequence ID" value="NZ_QBKR01000021.1"/>
</dbReference>